<dbReference type="Pfam" id="PF07331">
    <property type="entry name" value="TctB"/>
    <property type="match status" value="1"/>
</dbReference>
<evidence type="ECO:0000313" key="3">
    <source>
        <dbReference type="EMBL" id="RJG06794.1"/>
    </source>
</evidence>
<proteinExistence type="predicted"/>
<comment type="caution">
    <text evidence="3">The sequence shown here is derived from an EMBL/GenBank/DDBJ whole genome shotgun (WGS) entry which is preliminary data.</text>
</comment>
<evidence type="ECO:0000259" key="2">
    <source>
        <dbReference type="Pfam" id="PF07331"/>
    </source>
</evidence>
<evidence type="ECO:0000256" key="1">
    <source>
        <dbReference type="SAM" id="Phobius"/>
    </source>
</evidence>
<dbReference type="EMBL" id="QYUN01000002">
    <property type="protein sequence ID" value="RJG06794.1"/>
    <property type="molecule type" value="Genomic_DNA"/>
</dbReference>
<feature type="transmembrane region" description="Helical" evidence="1">
    <location>
        <begin position="131"/>
        <end position="148"/>
    </location>
</feature>
<dbReference type="OrthoDB" id="8904898at2"/>
<keyword evidence="1" id="KW-0472">Membrane</keyword>
<keyword evidence="4" id="KW-1185">Reference proteome</keyword>
<sequence>MIDGNVRKAPVWRAPLIVGVVLLLLAGLTFADAFRLAVSTGPGVGPSVAMKLVAALLTVLGVAHLVQAWRKRGEQQQAPHQGEKGNPRALAWVLGGLIVQIAALAFGAGFVVSSTILFVATARGFGRSLKSLGPVYGLVLSIAVYVFFTKALSLSLPAGPLEKLLLG</sequence>
<dbReference type="InterPro" id="IPR009936">
    <property type="entry name" value="DUF1468"/>
</dbReference>
<gene>
    <name evidence="3" type="ORF">D3870_12965</name>
</gene>
<dbReference type="Proteomes" id="UP000285190">
    <property type="component" value="Unassembled WGS sequence"/>
</dbReference>
<dbReference type="AlphaFoldDB" id="A0A418X2W2"/>
<keyword evidence="1" id="KW-0812">Transmembrane</keyword>
<reference evidence="3 4" key="1">
    <citation type="submission" date="2018-09" db="EMBL/GenBank/DDBJ databases">
        <authorList>
            <person name="Zhu H."/>
        </authorList>
    </citation>
    <scope>NUCLEOTIDE SEQUENCE [LARGE SCALE GENOMIC DNA]</scope>
    <source>
        <strain evidence="3 4">K2R10-39</strain>
    </source>
</reference>
<keyword evidence="1" id="KW-1133">Transmembrane helix</keyword>
<name>A0A418X2W2_9BURK</name>
<protein>
    <submittedName>
        <fullName evidence="3">Tripartite tricarboxylate transporter TctB family protein</fullName>
    </submittedName>
</protein>
<feature type="transmembrane region" description="Helical" evidence="1">
    <location>
        <begin position="90"/>
        <end position="119"/>
    </location>
</feature>
<accession>A0A418X2W2</accession>
<organism evidence="3 4">
    <name type="scientific">Noviherbaspirillum cavernae</name>
    <dbReference type="NCBI Taxonomy" id="2320862"/>
    <lineage>
        <taxon>Bacteria</taxon>
        <taxon>Pseudomonadati</taxon>
        <taxon>Pseudomonadota</taxon>
        <taxon>Betaproteobacteria</taxon>
        <taxon>Burkholderiales</taxon>
        <taxon>Oxalobacteraceae</taxon>
        <taxon>Noviherbaspirillum</taxon>
    </lineage>
</organism>
<feature type="transmembrane region" description="Helical" evidence="1">
    <location>
        <begin position="49"/>
        <end position="69"/>
    </location>
</feature>
<evidence type="ECO:0000313" key="4">
    <source>
        <dbReference type="Proteomes" id="UP000285190"/>
    </source>
</evidence>
<feature type="domain" description="DUF1468" evidence="2">
    <location>
        <begin position="17"/>
        <end position="157"/>
    </location>
</feature>